<protein>
    <recommendedName>
        <fullName evidence="3">histidine kinase</fullName>
        <ecNumber evidence="3">2.7.13.3</ecNumber>
    </recommendedName>
</protein>
<dbReference type="InterPro" id="IPR033479">
    <property type="entry name" value="dCache_1"/>
</dbReference>
<comment type="catalytic activity">
    <reaction evidence="1">
        <text>ATP + protein L-histidine = ADP + protein N-phospho-L-histidine.</text>
        <dbReference type="EC" id="2.7.13.3"/>
    </reaction>
</comment>
<feature type="transmembrane region" description="Helical" evidence="12">
    <location>
        <begin position="293"/>
        <end position="313"/>
    </location>
</feature>
<evidence type="ECO:0000256" key="5">
    <source>
        <dbReference type="ARBA" id="ARBA00022553"/>
    </source>
</evidence>
<dbReference type="SUPFAM" id="SSF158472">
    <property type="entry name" value="HAMP domain-like"/>
    <property type="match status" value="1"/>
</dbReference>
<evidence type="ECO:0000256" key="10">
    <source>
        <dbReference type="ARBA" id="ARBA00023012"/>
    </source>
</evidence>
<keyword evidence="5" id="KW-0597">Phosphoprotein</keyword>
<dbReference type="EMBL" id="JAMZFW010000009">
    <property type="protein sequence ID" value="MCP1102340.1"/>
    <property type="molecule type" value="Genomic_DNA"/>
</dbReference>
<evidence type="ECO:0000256" key="12">
    <source>
        <dbReference type="SAM" id="Phobius"/>
    </source>
</evidence>
<keyword evidence="7 12" id="KW-0812">Transmembrane</keyword>
<feature type="domain" description="Histidine kinase" evidence="13">
    <location>
        <begin position="478"/>
        <end position="585"/>
    </location>
</feature>
<reference evidence="15 16" key="1">
    <citation type="journal article" date="2022" name="Genome Biol. Evol.">
        <title>Host diet, physiology and behaviors set the stage for Lachnospiraceae cladogenesis.</title>
        <authorList>
            <person name="Vera-Ponce De Leon A."/>
            <person name="Schneider M."/>
            <person name="Jahnes B.C."/>
            <person name="Sadowski V."/>
            <person name="Camuy-Velez L.A."/>
            <person name="Duan J."/>
            <person name="Sabree Z.L."/>
        </authorList>
    </citation>
    <scope>NUCLEOTIDE SEQUENCE [LARGE SCALE GENOMIC DNA]</scope>
    <source>
        <strain evidence="15 16">PAL113</strain>
    </source>
</reference>
<keyword evidence="11 12" id="KW-0472">Membrane</keyword>
<evidence type="ECO:0000256" key="9">
    <source>
        <dbReference type="ARBA" id="ARBA00022989"/>
    </source>
</evidence>
<dbReference type="SMART" id="SM00304">
    <property type="entry name" value="HAMP"/>
    <property type="match status" value="1"/>
</dbReference>
<accession>A0ABT1E945</accession>
<keyword evidence="8 15" id="KW-0418">Kinase</keyword>
<evidence type="ECO:0000256" key="6">
    <source>
        <dbReference type="ARBA" id="ARBA00022679"/>
    </source>
</evidence>
<dbReference type="PRINTS" id="PR00344">
    <property type="entry name" value="BCTRLSENSOR"/>
</dbReference>
<dbReference type="SMART" id="SM00387">
    <property type="entry name" value="HATPase_c"/>
    <property type="match status" value="1"/>
</dbReference>
<evidence type="ECO:0000256" key="1">
    <source>
        <dbReference type="ARBA" id="ARBA00000085"/>
    </source>
</evidence>
<dbReference type="PROSITE" id="PS50885">
    <property type="entry name" value="HAMP"/>
    <property type="match status" value="1"/>
</dbReference>
<proteinExistence type="predicted"/>
<dbReference type="Proteomes" id="UP001523566">
    <property type="component" value="Unassembled WGS sequence"/>
</dbReference>
<dbReference type="Gene3D" id="3.30.565.10">
    <property type="entry name" value="Histidine kinase-like ATPase, C-terminal domain"/>
    <property type="match status" value="1"/>
</dbReference>
<comment type="caution">
    <text evidence="15">The sequence shown here is derived from an EMBL/GenBank/DDBJ whole genome shotgun (WGS) entry which is preliminary data.</text>
</comment>
<keyword evidence="9 12" id="KW-1133">Transmembrane helix</keyword>
<dbReference type="PANTHER" id="PTHR34220">
    <property type="entry name" value="SENSOR HISTIDINE KINASE YPDA"/>
    <property type="match status" value="1"/>
</dbReference>
<dbReference type="Pfam" id="PF02743">
    <property type="entry name" value="dCache_1"/>
    <property type="match status" value="1"/>
</dbReference>
<evidence type="ECO:0000256" key="7">
    <source>
        <dbReference type="ARBA" id="ARBA00022692"/>
    </source>
</evidence>
<dbReference type="PROSITE" id="PS50109">
    <property type="entry name" value="HIS_KIN"/>
    <property type="match status" value="1"/>
</dbReference>
<organism evidence="15 16">
    <name type="scientific">Aequitasia blattaphilus</name>
    <dbReference type="NCBI Taxonomy" id="2949332"/>
    <lineage>
        <taxon>Bacteria</taxon>
        <taxon>Bacillati</taxon>
        <taxon>Bacillota</taxon>
        <taxon>Clostridia</taxon>
        <taxon>Lachnospirales</taxon>
        <taxon>Lachnospiraceae</taxon>
        <taxon>Aequitasia</taxon>
    </lineage>
</organism>
<gene>
    <name evidence="15" type="ORF">NK125_07950</name>
</gene>
<evidence type="ECO:0000256" key="3">
    <source>
        <dbReference type="ARBA" id="ARBA00012438"/>
    </source>
</evidence>
<dbReference type="PANTHER" id="PTHR34220:SF7">
    <property type="entry name" value="SENSOR HISTIDINE KINASE YPDA"/>
    <property type="match status" value="1"/>
</dbReference>
<evidence type="ECO:0000256" key="8">
    <source>
        <dbReference type="ARBA" id="ARBA00022777"/>
    </source>
</evidence>
<evidence type="ECO:0000259" key="14">
    <source>
        <dbReference type="PROSITE" id="PS50885"/>
    </source>
</evidence>
<dbReference type="RefSeq" id="WP_262066122.1">
    <property type="nucleotide sequence ID" value="NZ_JAMXOD010000009.1"/>
</dbReference>
<dbReference type="Gene3D" id="6.10.340.10">
    <property type="match status" value="1"/>
</dbReference>
<comment type="subcellular location">
    <subcellularLocation>
        <location evidence="2">Cell membrane</location>
        <topology evidence="2">Multi-pass membrane protein</topology>
    </subcellularLocation>
</comment>
<dbReference type="InterPro" id="IPR050640">
    <property type="entry name" value="Bact_2-comp_sensor_kinase"/>
</dbReference>
<dbReference type="Pfam" id="PF02518">
    <property type="entry name" value="HATPase_c"/>
    <property type="match status" value="1"/>
</dbReference>
<evidence type="ECO:0000313" key="16">
    <source>
        <dbReference type="Proteomes" id="UP001523566"/>
    </source>
</evidence>
<evidence type="ECO:0000256" key="11">
    <source>
        <dbReference type="ARBA" id="ARBA00023136"/>
    </source>
</evidence>
<dbReference type="CDD" id="cd06225">
    <property type="entry name" value="HAMP"/>
    <property type="match status" value="1"/>
</dbReference>
<evidence type="ECO:0000256" key="4">
    <source>
        <dbReference type="ARBA" id="ARBA00022475"/>
    </source>
</evidence>
<dbReference type="GO" id="GO:0016301">
    <property type="term" value="F:kinase activity"/>
    <property type="evidence" value="ECO:0007669"/>
    <property type="project" value="UniProtKB-KW"/>
</dbReference>
<dbReference type="EC" id="2.7.13.3" evidence="3"/>
<dbReference type="InterPro" id="IPR036890">
    <property type="entry name" value="HATPase_C_sf"/>
</dbReference>
<keyword evidence="6" id="KW-0808">Transferase</keyword>
<evidence type="ECO:0000259" key="13">
    <source>
        <dbReference type="PROSITE" id="PS50109"/>
    </source>
</evidence>
<dbReference type="Pfam" id="PF00672">
    <property type="entry name" value="HAMP"/>
    <property type="match status" value="1"/>
</dbReference>
<feature type="domain" description="HAMP" evidence="14">
    <location>
        <begin position="315"/>
        <end position="367"/>
    </location>
</feature>
<dbReference type="SUPFAM" id="SSF55874">
    <property type="entry name" value="ATPase domain of HSP90 chaperone/DNA topoisomerase II/histidine kinase"/>
    <property type="match status" value="1"/>
</dbReference>
<dbReference type="InterPro" id="IPR005467">
    <property type="entry name" value="His_kinase_dom"/>
</dbReference>
<keyword evidence="4" id="KW-1003">Cell membrane</keyword>
<dbReference type="InterPro" id="IPR003660">
    <property type="entry name" value="HAMP_dom"/>
</dbReference>
<dbReference type="Gene3D" id="3.30.450.20">
    <property type="entry name" value="PAS domain"/>
    <property type="match status" value="2"/>
</dbReference>
<dbReference type="InterPro" id="IPR010559">
    <property type="entry name" value="Sig_transdc_His_kin_internal"/>
</dbReference>
<dbReference type="InterPro" id="IPR004358">
    <property type="entry name" value="Sig_transdc_His_kin-like_C"/>
</dbReference>
<keyword evidence="10" id="KW-0902">Two-component regulatory system</keyword>
<sequence>MRERVKNRFRDLKIFYKVLLACLSMTILISLVSGGITYFIASKIVLNKTIEQTQETIHQLVDNYDAFMELMNYRVNTIAFNETVQEELREEEDEETKSLQTESYYSRARRVNRLLVQMFYSIQMEDIEIYGEGNRVYFCSANDTDKPFLENEDKLIESARNEKGGIVYYNDLEESGCIQVVKQIKDNLTMTPLGVLRIGVRTSALERIQKDINFGSEGKVLLLDQNNEIILGDHIELSKQAEELFTDWYGNFQYEENNETYQIVYAISEDTGWKTVGIFPREVITNSTSPVQLATIASVTTGIILSIILSILMSRMMSNPIRKTVGALKDVSKGDFSVRLEDARKDEYGELNQEFNHTIEQMENLLDEISESRLLNKEMEFKALQAQINPHFLYNALDTVSWMARAKGEEDISDLVTAVSKLLRISISNKEEMFTIEKELLYVKDYLYIQKTRYKNRFEVQYTIDNRILSHKVPKLTLQPIVENAIVHSVEMSSKKTMLHISGYMEGEDIYLEIEDTGIGMEKETLDHLLKPSKEKVNLKTTHTGLGLYAVDQRLKYLFGDDYGITATSVLGEGTTIKVRIKGEA</sequence>
<evidence type="ECO:0000313" key="15">
    <source>
        <dbReference type="EMBL" id="MCP1102340.1"/>
    </source>
</evidence>
<name>A0ABT1E945_9FIRM</name>
<dbReference type="InterPro" id="IPR003594">
    <property type="entry name" value="HATPase_dom"/>
</dbReference>
<keyword evidence="16" id="KW-1185">Reference proteome</keyword>
<evidence type="ECO:0000256" key="2">
    <source>
        <dbReference type="ARBA" id="ARBA00004651"/>
    </source>
</evidence>
<dbReference type="Pfam" id="PF06580">
    <property type="entry name" value="His_kinase"/>
    <property type="match status" value="1"/>
</dbReference>